<dbReference type="Proteomes" id="UP001208567">
    <property type="component" value="Unassembled WGS sequence"/>
</dbReference>
<feature type="transmembrane region" description="Helical" evidence="1">
    <location>
        <begin position="466"/>
        <end position="484"/>
    </location>
</feature>
<proteinExistence type="predicted"/>
<accession>A0ABQ5NA34</accession>
<feature type="transmembrane region" description="Helical" evidence="1">
    <location>
        <begin position="5"/>
        <end position="24"/>
    </location>
</feature>
<feature type="transmembrane region" description="Helical" evidence="1">
    <location>
        <begin position="496"/>
        <end position="518"/>
    </location>
</feature>
<evidence type="ECO:0000313" key="3">
    <source>
        <dbReference type="Proteomes" id="UP001208567"/>
    </source>
</evidence>
<evidence type="ECO:0000256" key="1">
    <source>
        <dbReference type="SAM" id="Phobius"/>
    </source>
</evidence>
<organism evidence="2 3">
    <name type="scientific">Clostridium omnivorum</name>
    <dbReference type="NCBI Taxonomy" id="1604902"/>
    <lineage>
        <taxon>Bacteria</taxon>
        <taxon>Bacillati</taxon>
        <taxon>Bacillota</taxon>
        <taxon>Clostridia</taxon>
        <taxon>Eubacteriales</taxon>
        <taxon>Clostridiaceae</taxon>
        <taxon>Clostridium</taxon>
    </lineage>
</organism>
<dbReference type="EMBL" id="BRXR01000001">
    <property type="protein sequence ID" value="GLC32042.1"/>
    <property type="molecule type" value="Genomic_DNA"/>
</dbReference>
<feature type="transmembrane region" description="Helical" evidence="1">
    <location>
        <begin position="430"/>
        <end position="446"/>
    </location>
</feature>
<keyword evidence="1" id="KW-1133">Transmembrane helix</keyword>
<protein>
    <submittedName>
        <fullName evidence="2">Uncharacterized protein</fullName>
    </submittedName>
</protein>
<evidence type="ECO:0000313" key="2">
    <source>
        <dbReference type="EMBL" id="GLC32042.1"/>
    </source>
</evidence>
<feature type="transmembrane region" description="Helical" evidence="1">
    <location>
        <begin position="390"/>
        <end position="418"/>
    </location>
</feature>
<comment type="caution">
    <text evidence="2">The sequence shown here is derived from an EMBL/GenBank/DDBJ whole genome shotgun (WGS) entry which is preliminary data.</text>
</comment>
<name>A0ABQ5NA34_9CLOT</name>
<gene>
    <name evidence="2" type="ORF">bsdE14_34520</name>
</gene>
<reference evidence="2 3" key="1">
    <citation type="journal article" date="2024" name="Int. J. Syst. Evol. Microbiol.">
        <title>Clostridium omnivorum sp. nov., isolated from anoxic soil under the treatment of reductive soil disinfestation.</title>
        <authorList>
            <person name="Ueki A."/>
            <person name="Tonouchi A."/>
            <person name="Kaku N."/>
            <person name="Honma S."/>
            <person name="Ueki K."/>
        </authorList>
    </citation>
    <scope>NUCLEOTIDE SEQUENCE [LARGE SCALE GENOMIC DNA]</scope>
    <source>
        <strain evidence="2 3">E14</strain>
    </source>
</reference>
<keyword evidence="3" id="KW-1185">Reference proteome</keyword>
<keyword evidence="1" id="KW-0472">Membrane</keyword>
<dbReference type="RefSeq" id="WP_264851353.1">
    <property type="nucleotide sequence ID" value="NZ_BRXR01000001.1"/>
</dbReference>
<keyword evidence="1" id="KW-0812">Transmembrane</keyword>
<sequence length="519" mass="59601">MYKRALISISLILFILIFGVHFYFNFKTRIEPPSNEWSKEALLAEGSIQCSPKLIKFKDNYIVVYSDGKNIKVLKVNTIGIKTEEKSIPIKDGTIKDIHLFTNDNDLFMVSEIIDGKTKKVLFLKGNDTFEFKEAETIPNVSDVVQIDKYAMALSQNNKIEFINFKENQKCFKDVAKERFLMGSKNKDGYILCYLVDTGEFDYVTIKDGKISDPKLGGYTSEMTRINFLRTTMIVNDNIANVLIEYKFRDEYAGARLLTFSLNTKKYDNSEFKLNGEQRIISNIEQFSKGSENSILATASRTIGNKKVFEDIVKFDTKNGAFVNATPLSRSKEISLYANGSEDTAIFCDIIGKDNLKLYMVSTREDFKKANSTIRKDEIKLAIEDTFQSLIYSVGYIIIYGMFWILPSLFIAVILTVLEYRLNKKMRQNAFILLCIAATLIKWYFIHKISYVRYGMLLPQLLNPYVGLGICVLISFAFFMPAYFKYKKEEGYRVIMLPFSVALILESFLTVMFFGSFLV</sequence>